<proteinExistence type="predicted"/>
<dbReference type="EMBL" id="BARS01028877">
    <property type="protein sequence ID" value="GAF99754.1"/>
    <property type="molecule type" value="Genomic_DNA"/>
</dbReference>
<accession>X0U2H4</accession>
<sequence>MMKNHDGKEAKAPPLFGNKRNAIFQKQNYMWLFSP</sequence>
<protein>
    <submittedName>
        <fullName evidence="1">Uncharacterized protein</fullName>
    </submittedName>
</protein>
<evidence type="ECO:0000313" key="1">
    <source>
        <dbReference type="EMBL" id="GAF99754.1"/>
    </source>
</evidence>
<comment type="caution">
    <text evidence="1">The sequence shown here is derived from an EMBL/GenBank/DDBJ whole genome shotgun (WGS) entry which is preliminary data.</text>
</comment>
<feature type="non-terminal residue" evidence="1">
    <location>
        <position position="35"/>
    </location>
</feature>
<reference evidence="1" key="1">
    <citation type="journal article" date="2014" name="Front. Microbiol.">
        <title>High frequency of phylogenetically diverse reductive dehalogenase-homologous genes in deep subseafloor sedimentary metagenomes.</title>
        <authorList>
            <person name="Kawai M."/>
            <person name="Futagami T."/>
            <person name="Toyoda A."/>
            <person name="Takaki Y."/>
            <person name="Nishi S."/>
            <person name="Hori S."/>
            <person name="Arai W."/>
            <person name="Tsubouchi T."/>
            <person name="Morono Y."/>
            <person name="Uchiyama I."/>
            <person name="Ito T."/>
            <person name="Fujiyama A."/>
            <person name="Inagaki F."/>
            <person name="Takami H."/>
        </authorList>
    </citation>
    <scope>NUCLEOTIDE SEQUENCE</scope>
    <source>
        <strain evidence="1">Expedition CK06-06</strain>
    </source>
</reference>
<dbReference type="AlphaFoldDB" id="X0U2H4"/>
<gene>
    <name evidence="1" type="ORF">S01H1_45217</name>
</gene>
<organism evidence="1">
    <name type="scientific">marine sediment metagenome</name>
    <dbReference type="NCBI Taxonomy" id="412755"/>
    <lineage>
        <taxon>unclassified sequences</taxon>
        <taxon>metagenomes</taxon>
        <taxon>ecological metagenomes</taxon>
    </lineage>
</organism>
<name>X0U2H4_9ZZZZ</name>